<dbReference type="Proteomes" id="UP000887540">
    <property type="component" value="Unplaced"/>
</dbReference>
<protein>
    <submittedName>
        <fullName evidence="3">Uncharacterized protein</fullName>
    </submittedName>
</protein>
<feature type="compositionally biased region" description="Basic and acidic residues" evidence="1">
    <location>
        <begin position="75"/>
        <end position="103"/>
    </location>
</feature>
<dbReference type="WBParaSite" id="ACRNAN_scaffold1497.g33031.t1">
    <property type="protein sequence ID" value="ACRNAN_scaffold1497.g33031.t1"/>
    <property type="gene ID" value="ACRNAN_scaffold1497.g33031"/>
</dbReference>
<keyword evidence="2" id="KW-1185">Reference proteome</keyword>
<organism evidence="2 3">
    <name type="scientific">Acrobeloides nanus</name>
    <dbReference type="NCBI Taxonomy" id="290746"/>
    <lineage>
        <taxon>Eukaryota</taxon>
        <taxon>Metazoa</taxon>
        <taxon>Ecdysozoa</taxon>
        <taxon>Nematoda</taxon>
        <taxon>Chromadorea</taxon>
        <taxon>Rhabditida</taxon>
        <taxon>Tylenchina</taxon>
        <taxon>Cephalobomorpha</taxon>
        <taxon>Cephaloboidea</taxon>
        <taxon>Cephalobidae</taxon>
        <taxon>Acrobeloides</taxon>
    </lineage>
</organism>
<evidence type="ECO:0000256" key="1">
    <source>
        <dbReference type="SAM" id="MobiDB-lite"/>
    </source>
</evidence>
<feature type="compositionally biased region" description="Acidic residues" evidence="1">
    <location>
        <begin position="33"/>
        <end position="58"/>
    </location>
</feature>
<dbReference type="AlphaFoldDB" id="A0A914CUW7"/>
<feature type="compositionally biased region" description="Polar residues" evidence="1">
    <location>
        <begin position="177"/>
        <end position="186"/>
    </location>
</feature>
<name>A0A914CUW7_9BILA</name>
<reference evidence="3" key="1">
    <citation type="submission" date="2022-11" db="UniProtKB">
        <authorList>
            <consortium name="WormBaseParasite"/>
        </authorList>
    </citation>
    <scope>IDENTIFICATION</scope>
</reference>
<evidence type="ECO:0000313" key="2">
    <source>
        <dbReference type="Proteomes" id="UP000887540"/>
    </source>
</evidence>
<evidence type="ECO:0000313" key="3">
    <source>
        <dbReference type="WBParaSite" id="ACRNAN_scaffold1497.g33031.t1"/>
    </source>
</evidence>
<accession>A0A914CUW7</accession>
<feature type="region of interest" description="Disordered" evidence="1">
    <location>
        <begin position="17"/>
        <end position="186"/>
    </location>
</feature>
<proteinExistence type="predicted"/>
<sequence length="186" mass="20952">MPPKSYIRFKDAYYDDVVNPLSDSSEESLGSFIEEDEDEVETEQSSQEDEESVEDEDQPSSSNDQKTRSGRSVNRVKDGQKLALERLKSSREKAKISKSKFDDNQEATCKKSAKKSINFLKKSQKGSNESTSEDSDEVISPSKSTRKRQLSIIESSDEDDEEVIKSPSSKKKFNLSRIDSSPESDT</sequence>